<keyword evidence="4" id="KW-1185">Reference proteome</keyword>
<protein>
    <submittedName>
        <fullName evidence="3">Uma2 family endonuclease</fullName>
    </submittedName>
</protein>
<dbReference type="PANTHER" id="PTHR35400:SF3">
    <property type="entry name" value="SLL1072 PROTEIN"/>
    <property type="match status" value="1"/>
</dbReference>
<dbReference type="InterPro" id="IPR008538">
    <property type="entry name" value="Uma2"/>
</dbReference>
<accession>A0A840NQ25</accession>
<dbReference type="CDD" id="cd06260">
    <property type="entry name" value="DUF820-like"/>
    <property type="match status" value="1"/>
</dbReference>
<dbReference type="InterPro" id="IPR011335">
    <property type="entry name" value="Restrct_endonuc-II-like"/>
</dbReference>
<dbReference type="PANTHER" id="PTHR35400">
    <property type="entry name" value="SLR1083 PROTEIN"/>
    <property type="match status" value="1"/>
</dbReference>
<dbReference type="Pfam" id="PF05685">
    <property type="entry name" value="Uma2"/>
    <property type="match status" value="1"/>
</dbReference>
<feature type="region of interest" description="Disordered" evidence="1">
    <location>
        <begin position="1"/>
        <end position="33"/>
    </location>
</feature>
<dbReference type="SUPFAM" id="SSF52980">
    <property type="entry name" value="Restriction endonuclease-like"/>
    <property type="match status" value="1"/>
</dbReference>
<evidence type="ECO:0000313" key="3">
    <source>
        <dbReference type="EMBL" id="MBB5071232.1"/>
    </source>
</evidence>
<name>A0A840NQ25_9PSEU</name>
<dbReference type="AlphaFoldDB" id="A0A840NQ25"/>
<sequence>MTATMPERRTHDRHPESPECSDETPTARETAERLWRNPELDGFRIEAISGRVVVTPPPDGGHAVALTRLMRILDRASVEEDQFEVLQNIGVALPDGPGDYALPDLSVVDEDFRDHRKPGGQYPADVFHLVVEITSSNWEDDLRIKPEAYARAGIPVYLIGDRRHREAKVLWRPEGGEYRSAATYASGETLKLPGDVAAEIPVDVLLQR</sequence>
<dbReference type="Proteomes" id="UP000580474">
    <property type="component" value="Unassembled WGS sequence"/>
</dbReference>
<dbReference type="RefSeq" id="WP_184481411.1">
    <property type="nucleotide sequence ID" value="NZ_JACHIV010000001.1"/>
</dbReference>
<evidence type="ECO:0000313" key="4">
    <source>
        <dbReference type="Proteomes" id="UP000580474"/>
    </source>
</evidence>
<evidence type="ECO:0000259" key="2">
    <source>
        <dbReference type="Pfam" id="PF05685"/>
    </source>
</evidence>
<evidence type="ECO:0000256" key="1">
    <source>
        <dbReference type="SAM" id="MobiDB-lite"/>
    </source>
</evidence>
<feature type="domain" description="Putative restriction endonuclease" evidence="2">
    <location>
        <begin position="39"/>
        <end position="193"/>
    </location>
</feature>
<reference evidence="3 4" key="1">
    <citation type="submission" date="2020-08" db="EMBL/GenBank/DDBJ databases">
        <title>Sequencing the genomes of 1000 actinobacteria strains.</title>
        <authorList>
            <person name="Klenk H.-P."/>
        </authorList>
    </citation>
    <scope>NUCLEOTIDE SEQUENCE [LARGE SCALE GENOMIC DNA]</scope>
    <source>
        <strain evidence="3 4">DSM 45582</strain>
    </source>
</reference>
<keyword evidence="3" id="KW-0378">Hydrolase</keyword>
<dbReference type="GO" id="GO:0004519">
    <property type="term" value="F:endonuclease activity"/>
    <property type="evidence" value="ECO:0007669"/>
    <property type="project" value="UniProtKB-KW"/>
</dbReference>
<dbReference type="InterPro" id="IPR012296">
    <property type="entry name" value="Nuclease_put_TT1808"/>
</dbReference>
<proteinExistence type="predicted"/>
<comment type="caution">
    <text evidence="3">The sequence shown here is derived from an EMBL/GenBank/DDBJ whole genome shotgun (WGS) entry which is preliminary data.</text>
</comment>
<keyword evidence="3" id="KW-0255">Endonuclease</keyword>
<dbReference type="Gene3D" id="3.90.1570.10">
    <property type="entry name" value="tt1808, chain A"/>
    <property type="match status" value="1"/>
</dbReference>
<keyword evidence="3" id="KW-0540">Nuclease</keyword>
<dbReference type="EMBL" id="JACHIV010000001">
    <property type="protein sequence ID" value="MBB5071232.1"/>
    <property type="molecule type" value="Genomic_DNA"/>
</dbReference>
<organism evidence="3 4">
    <name type="scientific">Saccharopolyspora gloriosae</name>
    <dbReference type="NCBI Taxonomy" id="455344"/>
    <lineage>
        <taxon>Bacteria</taxon>
        <taxon>Bacillati</taxon>
        <taxon>Actinomycetota</taxon>
        <taxon>Actinomycetes</taxon>
        <taxon>Pseudonocardiales</taxon>
        <taxon>Pseudonocardiaceae</taxon>
        <taxon>Saccharopolyspora</taxon>
    </lineage>
</organism>
<feature type="compositionally biased region" description="Basic and acidic residues" evidence="1">
    <location>
        <begin position="1"/>
        <end position="17"/>
    </location>
</feature>
<gene>
    <name evidence="3" type="ORF">BJ969_004320</name>
</gene>